<organism evidence="1 2">
    <name type="scientific">Punica granatum</name>
    <name type="common">Pomegranate</name>
    <dbReference type="NCBI Taxonomy" id="22663"/>
    <lineage>
        <taxon>Eukaryota</taxon>
        <taxon>Viridiplantae</taxon>
        <taxon>Streptophyta</taxon>
        <taxon>Embryophyta</taxon>
        <taxon>Tracheophyta</taxon>
        <taxon>Spermatophyta</taxon>
        <taxon>Magnoliopsida</taxon>
        <taxon>eudicotyledons</taxon>
        <taxon>Gunneridae</taxon>
        <taxon>Pentapetalae</taxon>
        <taxon>rosids</taxon>
        <taxon>malvids</taxon>
        <taxon>Myrtales</taxon>
        <taxon>Lythraceae</taxon>
        <taxon>Punica</taxon>
    </lineage>
</organism>
<gene>
    <name evidence="1" type="ORF">CRG98_015087</name>
</gene>
<sequence length="252" mass="27423">MWPRGKESLRAPDTPRNLTALIAKGMAVGSLAWPNPSKEPTRLKAEEGITDSCGPWKLSATSPPRMASAYLEVGENSLDPCGLRKLSATPSKGGRELPWLTRVGRFSPTPSRKSARFEGRKTILTMDKPRELTSLSLETRPEQPERRQSRLVGEKRVGMLAPVTARCKVGLVGLLRGRSRHTWVIPNVPSPGCSGIVVRCSEIVVVSVSYGNAPKVRRETFVTTETYFGETEPSSGRLSEACSPTLVVPGCL</sequence>
<accession>A0A2I0K7K0</accession>
<dbReference type="AlphaFoldDB" id="A0A2I0K7K0"/>
<name>A0A2I0K7K0_PUNGR</name>
<keyword evidence="2" id="KW-1185">Reference proteome</keyword>
<dbReference type="Proteomes" id="UP000233551">
    <property type="component" value="Unassembled WGS sequence"/>
</dbReference>
<evidence type="ECO:0000313" key="1">
    <source>
        <dbReference type="EMBL" id="PKI64524.1"/>
    </source>
</evidence>
<dbReference type="EMBL" id="PGOL01000807">
    <property type="protein sequence ID" value="PKI64524.1"/>
    <property type="molecule type" value="Genomic_DNA"/>
</dbReference>
<comment type="caution">
    <text evidence="1">The sequence shown here is derived from an EMBL/GenBank/DDBJ whole genome shotgun (WGS) entry which is preliminary data.</text>
</comment>
<evidence type="ECO:0000313" key="2">
    <source>
        <dbReference type="Proteomes" id="UP000233551"/>
    </source>
</evidence>
<reference evidence="1 2" key="1">
    <citation type="submission" date="2017-11" db="EMBL/GenBank/DDBJ databases">
        <title>De-novo sequencing of pomegranate (Punica granatum L.) genome.</title>
        <authorList>
            <person name="Akparov Z."/>
            <person name="Amiraslanov A."/>
            <person name="Hajiyeva S."/>
            <person name="Abbasov M."/>
            <person name="Kaur K."/>
            <person name="Hamwieh A."/>
            <person name="Solovyev V."/>
            <person name="Salamov A."/>
            <person name="Braich B."/>
            <person name="Kosarev P."/>
            <person name="Mahmoud A."/>
            <person name="Hajiyev E."/>
            <person name="Babayeva S."/>
            <person name="Izzatullayeva V."/>
            <person name="Mammadov A."/>
            <person name="Mammadov A."/>
            <person name="Sharifova S."/>
            <person name="Ojaghi J."/>
            <person name="Eynullazada K."/>
            <person name="Bayramov B."/>
            <person name="Abdulazimova A."/>
            <person name="Shahmuradov I."/>
        </authorList>
    </citation>
    <scope>NUCLEOTIDE SEQUENCE [LARGE SCALE GENOMIC DNA]</scope>
    <source>
        <strain evidence="2">cv. AG2017</strain>
        <tissue evidence="1">Leaf</tissue>
    </source>
</reference>
<proteinExistence type="predicted"/>
<protein>
    <submittedName>
        <fullName evidence="1">Uncharacterized protein</fullName>
    </submittedName>
</protein>